<feature type="transmembrane region" description="Helical" evidence="7">
    <location>
        <begin position="372"/>
        <end position="391"/>
    </location>
</feature>
<evidence type="ECO:0000256" key="5">
    <source>
        <dbReference type="ARBA" id="ARBA00022989"/>
    </source>
</evidence>
<keyword evidence="3" id="KW-1003">Cell membrane</keyword>
<feature type="transmembrane region" description="Helical" evidence="7">
    <location>
        <begin position="256"/>
        <end position="273"/>
    </location>
</feature>
<evidence type="ECO:0000313" key="11">
    <source>
        <dbReference type="Proteomes" id="UP000315377"/>
    </source>
</evidence>
<reference evidence="9 12" key="2">
    <citation type="submission" date="2022-05" db="EMBL/GenBank/DDBJ databases">
        <title>Genome Sequencing of Bee-Associated Microbes.</title>
        <authorList>
            <person name="Dunlap C."/>
        </authorList>
    </citation>
    <scope>NUCLEOTIDE SEQUENCE [LARGE SCALE GENOMIC DNA]</scope>
    <source>
        <strain evidence="9 12">NRRL B-14613</strain>
    </source>
</reference>
<accession>A0AAP9DZ19</accession>
<feature type="transmembrane region" description="Helical" evidence="7">
    <location>
        <begin position="44"/>
        <end position="65"/>
    </location>
</feature>
<keyword evidence="2" id="KW-0813">Transport</keyword>
<feature type="transmembrane region" description="Helical" evidence="7">
    <location>
        <begin position="144"/>
        <end position="166"/>
    </location>
</feature>
<feature type="transmembrane region" description="Helical" evidence="7">
    <location>
        <begin position="285"/>
        <end position="304"/>
    </location>
</feature>
<keyword evidence="6 7" id="KW-0472">Membrane</keyword>
<dbReference type="EMBL" id="CP041405">
    <property type="protein sequence ID" value="QDM47053.1"/>
    <property type="molecule type" value="Genomic_DNA"/>
</dbReference>
<proteinExistence type="predicted"/>
<dbReference type="PROSITE" id="PS50850">
    <property type="entry name" value="MFS"/>
    <property type="match status" value="1"/>
</dbReference>
<dbReference type="Proteomes" id="UP000315377">
    <property type="component" value="Chromosome"/>
</dbReference>
<dbReference type="InterPro" id="IPR036259">
    <property type="entry name" value="MFS_trans_sf"/>
</dbReference>
<evidence type="ECO:0000256" key="2">
    <source>
        <dbReference type="ARBA" id="ARBA00022448"/>
    </source>
</evidence>
<dbReference type="Pfam" id="PF07690">
    <property type="entry name" value="MFS_1"/>
    <property type="match status" value="1"/>
</dbReference>
<sequence length="399" mass="44653">MSEQSLHQYRNFNVLYAGTFIVTMGGQIYSFILPLFIYEWSQSALAMSTMRVMDFVPNVLLGMLAGAMVDRMNRRKMMTWTSLLQAGLATLLVLLLWLDALHLWQLYLFGFLLSAVSYTFGNAKHAIMPQLFPRERMTDIQARFSLLGTVLSIIGPSIAGFLIIWLTYEWLFFLYAISLVLLWVTVLLLDPVPSPECACEQTLWQDMKEGMRELFGNQTLLPPTIAILFTNLATSLVIGVLVFYTVDQLGATPKEVGWMFSISAFGGIAGAQGQKLLRKKWTRGAIFHAMLCIDAVVLCFFFFAGTWWQLAILLACRTCTTVIVNIIYLAIRQESTPNHLLGRVAGTSSMFMKLVLPLGLLLSGLWADHLPIPLLFLIAGAIVACLAVYLAKGSFRMTK</sequence>
<evidence type="ECO:0000256" key="4">
    <source>
        <dbReference type="ARBA" id="ARBA00022692"/>
    </source>
</evidence>
<feature type="transmembrane region" description="Helical" evidence="7">
    <location>
        <begin position="12"/>
        <end position="38"/>
    </location>
</feature>
<feature type="transmembrane region" description="Helical" evidence="7">
    <location>
        <begin position="77"/>
        <end position="98"/>
    </location>
</feature>
<evidence type="ECO:0000313" key="9">
    <source>
        <dbReference type="EMBL" id="MCY9610415.1"/>
    </source>
</evidence>
<feature type="transmembrane region" description="Helical" evidence="7">
    <location>
        <begin position="220"/>
        <end position="244"/>
    </location>
</feature>
<dbReference type="RefSeq" id="WP_087440061.1">
    <property type="nucleotide sequence ID" value="NZ_CABMNB010000001.1"/>
</dbReference>
<feature type="transmembrane region" description="Helical" evidence="7">
    <location>
        <begin position="104"/>
        <end position="123"/>
    </location>
</feature>
<dbReference type="GeneID" id="76999993"/>
<dbReference type="EMBL" id="JAMDMM010000055">
    <property type="protein sequence ID" value="MCY9610415.1"/>
    <property type="molecule type" value="Genomic_DNA"/>
</dbReference>
<dbReference type="Gene3D" id="1.20.1250.20">
    <property type="entry name" value="MFS general substrate transporter like domains"/>
    <property type="match status" value="1"/>
</dbReference>
<keyword evidence="5 7" id="KW-1133">Transmembrane helix</keyword>
<dbReference type="PANTHER" id="PTHR23513">
    <property type="entry name" value="INTEGRAL MEMBRANE EFFLUX PROTEIN-RELATED"/>
    <property type="match status" value="1"/>
</dbReference>
<organism evidence="10 11">
    <name type="scientific">Paenibacillus thiaminolyticus</name>
    <name type="common">Bacillus thiaminolyticus</name>
    <dbReference type="NCBI Taxonomy" id="49283"/>
    <lineage>
        <taxon>Bacteria</taxon>
        <taxon>Bacillati</taxon>
        <taxon>Bacillota</taxon>
        <taxon>Bacilli</taxon>
        <taxon>Bacillales</taxon>
        <taxon>Paenibacillaceae</taxon>
        <taxon>Paenibacillus</taxon>
    </lineage>
</organism>
<feature type="transmembrane region" description="Helical" evidence="7">
    <location>
        <begin position="172"/>
        <end position="189"/>
    </location>
</feature>
<dbReference type="Proteomes" id="UP001209276">
    <property type="component" value="Unassembled WGS sequence"/>
</dbReference>
<dbReference type="CDD" id="cd06173">
    <property type="entry name" value="MFS_MefA_like"/>
    <property type="match status" value="1"/>
</dbReference>
<feature type="transmembrane region" description="Helical" evidence="7">
    <location>
        <begin position="343"/>
        <end position="366"/>
    </location>
</feature>
<comment type="subcellular location">
    <subcellularLocation>
        <location evidence="1">Cell membrane</location>
        <topology evidence="1">Multi-pass membrane protein</topology>
    </subcellularLocation>
</comment>
<feature type="transmembrane region" description="Helical" evidence="7">
    <location>
        <begin position="310"/>
        <end position="331"/>
    </location>
</feature>
<evidence type="ECO:0000256" key="6">
    <source>
        <dbReference type="ARBA" id="ARBA00023136"/>
    </source>
</evidence>
<dbReference type="PANTHER" id="PTHR23513:SF6">
    <property type="entry name" value="MAJOR FACILITATOR SUPERFAMILY ASSOCIATED DOMAIN-CONTAINING PROTEIN"/>
    <property type="match status" value="1"/>
</dbReference>
<evidence type="ECO:0000259" key="8">
    <source>
        <dbReference type="PROSITE" id="PS50850"/>
    </source>
</evidence>
<dbReference type="InterPro" id="IPR011701">
    <property type="entry name" value="MFS"/>
</dbReference>
<dbReference type="GO" id="GO:0005886">
    <property type="term" value="C:plasma membrane"/>
    <property type="evidence" value="ECO:0007669"/>
    <property type="project" value="UniProtKB-SubCell"/>
</dbReference>
<evidence type="ECO:0000313" key="12">
    <source>
        <dbReference type="Proteomes" id="UP001209276"/>
    </source>
</evidence>
<evidence type="ECO:0000256" key="1">
    <source>
        <dbReference type="ARBA" id="ARBA00004651"/>
    </source>
</evidence>
<evidence type="ECO:0000313" key="10">
    <source>
        <dbReference type="EMBL" id="QDM47053.1"/>
    </source>
</evidence>
<feature type="domain" description="Major facilitator superfamily (MFS) profile" evidence="8">
    <location>
        <begin position="1"/>
        <end position="194"/>
    </location>
</feature>
<reference evidence="10 11" key="1">
    <citation type="submission" date="2019-07" db="EMBL/GenBank/DDBJ databases">
        <title>Paenibacillus thiaminolyticus NRRL B-4156.</title>
        <authorList>
            <person name="Hehnly C."/>
            <person name="Zhang L."/>
        </authorList>
    </citation>
    <scope>NUCLEOTIDE SEQUENCE [LARGE SCALE GENOMIC DNA]</scope>
    <source>
        <strain evidence="10 11">NRRL B-4156</strain>
    </source>
</reference>
<protein>
    <submittedName>
        <fullName evidence="10">MFS transporter</fullName>
    </submittedName>
</protein>
<evidence type="ECO:0000256" key="7">
    <source>
        <dbReference type="SAM" id="Phobius"/>
    </source>
</evidence>
<name>A0AAP9DZ19_PANTH</name>
<dbReference type="GO" id="GO:0022857">
    <property type="term" value="F:transmembrane transporter activity"/>
    <property type="evidence" value="ECO:0007669"/>
    <property type="project" value="InterPro"/>
</dbReference>
<dbReference type="AlphaFoldDB" id="A0AAP9DZ19"/>
<dbReference type="InterPro" id="IPR020846">
    <property type="entry name" value="MFS_dom"/>
</dbReference>
<dbReference type="SUPFAM" id="SSF103473">
    <property type="entry name" value="MFS general substrate transporter"/>
    <property type="match status" value="1"/>
</dbReference>
<evidence type="ECO:0000256" key="3">
    <source>
        <dbReference type="ARBA" id="ARBA00022475"/>
    </source>
</evidence>
<gene>
    <name evidence="10" type="ORF">FLT43_28960</name>
    <name evidence="9" type="ORF">M5W83_25010</name>
</gene>
<keyword evidence="4 7" id="KW-0812">Transmembrane</keyword>
<keyword evidence="12" id="KW-1185">Reference proteome</keyword>